<keyword evidence="6 15" id="KW-1133">Transmembrane helix</keyword>
<evidence type="ECO:0000256" key="6">
    <source>
        <dbReference type="ARBA" id="ARBA00022989"/>
    </source>
</evidence>
<keyword evidence="5 15" id="KW-0812">Transmembrane</keyword>
<feature type="region of interest" description="Disordered" evidence="14">
    <location>
        <begin position="681"/>
        <end position="722"/>
    </location>
</feature>
<dbReference type="Gene3D" id="2.40.100.10">
    <property type="entry name" value="Cyclophilin-like"/>
    <property type="match status" value="1"/>
</dbReference>
<keyword evidence="8" id="KW-0539">Nucleus</keyword>
<evidence type="ECO:0000256" key="8">
    <source>
        <dbReference type="ARBA" id="ARBA00023242"/>
    </source>
</evidence>
<dbReference type="GO" id="GO:0003755">
    <property type="term" value="F:peptidyl-prolyl cis-trans isomerase activity"/>
    <property type="evidence" value="ECO:0007669"/>
    <property type="project" value="InterPro"/>
</dbReference>
<dbReference type="Pfam" id="PF02535">
    <property type="entry name" value="Zip"/>
    <property type="match status" value="1"/>
</dbReference>
<comment type="similarity">
    <text evidence="3">Belongs to the cyclophilin-type PPIase family.</text>
</comment>
<feature type="transmembrane region" description="Helical" evidence="15">
    <location>
        <begin position="790"/>
        <end position="814"/>
    </location>
</feature>
<comment type="subunit">
    <text evidence="12">Part of the activated spliceosome B/catalytic step 1 spliceosome, one of the forms of the spliceosome which has a well-formed active site but still cannot catalyze the branching reaction and is composed at least of 52 proteins, the U2, U5 and U6 snRNAs and the pre-mRNA. Recruited during early steps of activated spliceosome B maturation, it is probably one of the first proteins released from this complex as he matures to the spliceosome C complex. Component of the minor spliceosome, which splices U12-type introns.</text>
</comment>
<feature type="compositionally biased region" description="Low complexity" evidence="14">
    <location>
        <begin position="697"/>
        <end position="713"/>
    </location>
</feature>
<dbReference type="EMBL" id="APAU02000030">
    <property type="protein sequence ID" value="EUB60458.1"/>
    <property type="molecule type" value="Genomic_DNA"/>
</dbReference>
<evidence type="ECO:0000256" key="10">
    <source>
        <dbReference type="ARBA" id="ARBA00040027"/>
    </source>
</evidence>
<dbReference type="PANTHER" id="PTHR16950:SF25">
    <property type="entry name" value="ZINC TRANSPORTER SLC39A7"/>
    <property type="match status" value="1"/>
</dbReference>
<evidence type="ECO:0000256" key="4">
    <source>
        <dbReference type="ARBA" id="ARBA00022448"/>
    </source>
</evidence>
<keyword evidence="4" id="KW-0813">Transport</keyword>
<dbReference type="InterPro" id="IPR002130">
    <property type="entry name" value="Cyclophilin-type_PPIase_dom"/>
</dbReference>
<dbReference type="STRING" id="6210.W6UHC3"/>
<keyword evidence="13" id="KW-0175">Coiled coil</keyword>
<accession>W6UHC3</accession>
<feature type="coiled-coil region" evidence="13">
    <location>
        <begin position="278"/>
        <end position="344"/>
    </location>
</feature>
<feature type="transmembrane region" description="Helical" evidence="15">
    <location>
        <begin position="876"/>
        <end position="896"/>
    </location>
</feature>
<feature type="transmembrane region" description="Helical" evidence="15">
    <location>
        <begin position="485"/>
        <end position="516"/>
    </location>
</feature>
<feature type="compositionally biased region" description="Basic and acidic residues" evidence="14">
    <location>
        <begin position="529"/>
        <end position="548"/>
    </location>
</feature>
<organism evidence="17 18">
    <name type="scientific">Echinococcus granulosus</name>
    <name type="common">Hydatid tapeworm</name>
    <dbReference type="NCBI Taxonomy" id="6210"/>
    <lineage>
        <taxon>Eukaryota</taxon>
        <taxon>Metazoa</taxon>
        <taxon>Spiralia</taxon>
        <taxon>Lophotrochozoa</taxon>
        <taxon>Platyhelminthes</taxon>
        <taxon>Cestoda</taxon>
        <taxon>Eucestoda</taxon>
        <taxon>Cyclophyllidea</taxon>
        <taxon>Taeniidae</taxon>
        <taxon>Echinococcus</taxon>
        <taxon>Echinococcus granulosus group</taxon>
    </lineage>
</organism>
<evidence type="ECO:0000256" key="7">
    <source>
        <dbReference type="ARBA" id="ARBA00023136"/>
    </source>
</evidence>
<dbReference type="Proteomes" id="UP000019149">
    <property type="component" value="Unassembled WGS sequence"/>
</dbReference>
<evidence type="ECO:0000313" key="17">
    <source>
        <dbReference type="EMBL" id="EUB60458.1"/>
    </source>
</evidence>
<dbReference type="InterPro" id="IPR020892">
    <property type="entry name" value="Cyclophilin-type_PPIase_CS"/>
</dbReference>
<dbReference type="GO" id="GO:0006457">
    <property type="term" value="P:protein folding"/>
    <property type="evidence" value="ECO:0007669"/>
    <property type="project" value="InterPro"/>
</dbReference>
<dbReference type="PANTHER" id="PTHR16950">
    <property type="entry name" value="ZINC TRANSPORTER SLC39A7 HISTIDINE-RICH MEMBRANE PROTEIN KE4"/>
    <property type="match status" value="1"/>
</dbReference>
<evidence type="ECO:0000256" key="9">
    <source>
        <dbReference type="ARBA" id="ARBA00038485"/>
    </source>
</evidence>
<protein>
    <recommendedName>
        <fullName evidence="10">Spliceosome-associated protein CWC27 homolog</fullName>
    </recommendedName>
    <alternativeName>
        <fullName evidence="11">Probable inactive peptidyl-prolyl cis-trans isomerase CWC27 homolog</fullName>
    </alternativeName>
</protein>
<dbReference type="InterPro" id="IPR029000">
    <property type="entry name" value="Cyclophilin-like_dom_sf"/>
</dbReference>
<evidence type="ECO:0000256" key="15">
    <source>
        <dbReference type="SAM" id="Phobius"/>
    </source>
</evidence>
<feature type="region of interest" description="Disordered" evidence="14">
    <location>
        <begin position="527"/>
        <end position="548"/>
    </location>
</feature>
<dbReference type="PRINTS" id="PR00153">
    <property type="entry name" value="CSAPPISMRASE"/>
</dbReference>
<proteinExistence type="inferred from homology"/>
<name>W6UHC3_ECHGR</name>
<evidence type="ECO:0000256" key="11">
    <source>
        <dbReference type="ARBA" id="ARBA00042090"/>
    </source>
</evidence>
<dbReference type="InterPro" id="IPR003689">
    <property type="entry name" value="ZIP"/>
</dbReference>
<evidence type="ECO:0000256" key="1">
    <source>
        <dbReference type="ARBA" id="ARBA00004123"/>
    </source>
</evidence>
<dbReference type="GO" id="GO:0016020">
    <property type="term" value="C:membrane"/>
    <property type="evidence" value="ECO:0007669"/>
    <property type="project" value="UniProtKB-SubCell"/>
</dbReference>
<evidence type="ECO:0000256" key="2">
    <source>
        <dbReference type="ARBA" id="ARBA00004141"/>
    </source>
</evidence>
<gene>
    <name evidence="17" type="ORF">EGR_04652</name>
</gene>
<dbReference type="SUPFAM" id="SSF50891">
    <property type="entry name" value="Cyclophilin-like"/>
    <property type="match status" value="1"/>
</dbReference>
<keyword evidence="7 15" id="KW-0472">Membrane</keyword>
<dbReference type="OrthoDB" id="442970at2759"/>
<evidence type="ECO:0000256" key="13">
    <source>
        <dbReference type="SAM" id="Coils"/>
    </source>
</evidence>
<evidence type="ECO:0000256" key="5">
    <source>
        <dbReference type="ARBA" id="ARBA00022692"/>
    </source>
</evidence>
<reference evidence="17 18" key="1">
    <citation type="journal article" date="2013" name="Nat. Genet.">
        <title>The genome of the hydatid tapeworm Echinococcus granulosus.</title>
        <authorList>
            <person name="Zheng H."/>
            <person name="Zhang W."/>
            <person name="Zhang L."/>
            <person name="Zhang Z."/>
            <person name="Li J."/>
            <person name="Lu G."/>
            <person name="Zhu Y."/>
            <person name="Wang Y."/>
            <person name="Huang Y."/>
            <person name="Liu J."/>
            <person name="Kang H."/>
            <person name="Chen J."/>
            <person name="Wang L."/>
            <person name="Chen A."/>
            <person name="Yu S."/>
            <person name="Gao Z."/>
            <person name="Jin L."/>
            <person name="Gu W."/>
            <person name="Wang Z."/>
            <person name="Zhao L."/>
            <person name="Shi B."/>
            <person name="Wen H."/>
            <person name="Lin R."/>
            <person name="Jones M.K."/>
            <person name="Brejova B."/>
            <person name="Vinar T."/>
            <person name="Zhao G."/>
            <person name="McManus D.P."/>
            <person name="Chen Z."/>
            <person name="Zhou Y."/>
            <person name="Wang S."/>
        </authorList>
    </citation>
    <scope>NUCLEOTIDE SEQUENCE [LARGE SCALE GENOMIC DNA]</scope>
</reference>
<keyword evidence="18" id="KW-1185">Reference proteome</keyword>
<dbReference type="GO" id="GO:0006882">
    <property type="term" value="P:intracellular zinc ion homeostasis"/>
    <property type="evidence" value="ECO:0007669"/>
    <property type="project" value="TreeGrafter"/>
</dbReference>
<feature type="transmembrane region" description="Helical" evidence="15">
    <location>
        <begin position="568"/>
        <end position="590"/>
    </location>
</feature>
<evidence type="ECO:0000259" key="16">
    <source>
        <dbReference type="PROSITE" id="PS50072"/>
    </source>
</evidence>
<keyword evidence="17" id="KW-0413">Isomerase</keyword>
<feature type="domain" description="PPIase cyclophilin-type" evidence="16">
    <location>
        <begin position="19"/>
        <end position="166"/>
    </location>
</feature>
<dbReference type="PROSITE" id="PS50072">
    <property type="entry name" value="CSA_PPIASE_2"/>
    <property type="match status" value="1"/>
</dbReference>
<evidence type="ECO:0000313" key="18">
    <source>
        <dbReference type="Proteomes" id="UP000019149"/>
    </source>
</evidence>
<dbReference type="CTD" id="36340367"/>
<evidence type="ECO:0000256" key="12">
    <source>
        <dbReference type="ARBA" id="ARBA00046368"/>
    </source>
</evidence>
<comment type="caution">
    <text evidence="17">The sequence shown here is derived from an EMBL/GenBank/DDBJ whole genome shotgun (WGS) entry which is preliminary data.</text>
</comment>
<feature type="transmembrane region" description="Helical" evidence="15">
    <location>
        <begin position="602"/>
        <end position="620"/>
    </location>
</feature>
<comment type="similarity">
    <text evidence="9">Belongs to the ZIP transporter (TC 2.A.5) family. KE4/Catsup subfamily.</text>
</comment>
<feature type="transmembrane region" description="Helical" evidence="15">
    <location>
        <begin position="834"/>
        <end position="855"/>
    </location>
</feature>
<dbReference type="GO" id="GO:0005385">
    <property type="term" value="F:zinc ion transmembrane transporter activity"/>
    <property type="evidence" value="ECO:0007669"/>
    <property type="project" value="TreeGrafter"/>
</dbReference>
<dbReference type="Pfam" id="PF00160">
    <property type="entry name" value="Pro_isomerase"/>
    <property type="match status" value="1"/>
</dbReference>
<evidence type="ECO:0000256" key="14">
    <source>
        <dbReference type="SAM" id="MobiDB-lite"/>
    </source>
</evidence>
<dbReference type="KEGG" id="egl:EGR_04652"/>
<evidence type="ECO:0000256" key="3">
    <source>
        <dbReference type="ARBA" id="ARBA00007365"/>
    </source>
</evidence>
<dbReference type="AlphaFoldDB" id="W6UHC3"/>
<dbReference type="PROSITE" id="PS00170">
    <property type="entry name" value="CSA_PPIASE_1"/>
    <property type="match status" value="1"/>
</dbReference>
<dbReference type="GeneID" id="36340367"/>
<dbReference type="RefSeq" id="XP_024351654.1">
    <property type="nucleotide sequence ID" value="XM_024493901.1"/>
</dbReference>
<comment type="subcellular location">
    <subcellularLocation>
        <location evidence="2">Membrane</location>
        <topology evidence="2">Multi-pass membrane protein</topology>
    </subcellularLocation>
    <subcellularLocation>
        <location evidence="1">Nucleus</location>
    </subcellularLocation>
</comment>
<dbReference type="FunFam" id="2.40.100.10:FF:000007">
    <property type="entry name" value="Peptidyl-prolyl cis-trans isomerase CWC27 homolog"/>
    <property type="match status" value="1"/>
</dbReference>
<sequence>MSNIYITEPATNGKVILTTTVGDIEVELWSKETPLACRNFVQLCMEGYYDDTTFHRLVKGFIVQGGDPTGTGDGGESVYDGPFKTESHSRLSFNRRGLMGMACPEPNCNGSQFFFTLGEALELNGKHTLFGRVVGNTLFNMLRLSEVDVVNGDQPIRLHRILKTTVILNPYDDIVPRQIKPKKKTESNGKVQPTAKATKNFCLLSFGSEAEEEEEISSKVEEKFRSRGKSAHDLVSDESLSKETVKITEEDAEITAKASAILEAEAEARRRRRELASRFETEEELRQKQKRMEELRAEADAVRRDIARTMRSAKERAAAAEATRQAAETRAQREEEELRRAEAWEAEQREKAAAGLIKATAQPMVENFDDEVASYRLRAKKNKERKDREGQTMNRLSRFQSRLLSALKKSKNDCADNDNGDSDEGKTQPADPTAWLCCKLISEEPTPARRVMDPSLEDPDRHDLYDPRNPLNLRKRGYSCTCNCFFIGLVYDAFLILVMMRYVAATLLVFLLLAAFTKASFGENVHSGEASESHSHAHGHPHDQHRDHLHEYDHPHEHYDIKSRSSQIWMDTVGAVVGISLAPFILLFLVPDLNKHRELLKILLGFAAGGLLGDAFLHLIPHALSHAHGHNHNENHHDAHGHSHSLGDRNTCVFLCVIGGIFVFLCIDKSLRFVRSGRDHSHSSLVSENDGKKQKNAKAGNSNGGASVSNGPSKNKTKSRPGMNTAGYLNLAADFTHNVTDGIAIAGSFLISRNVGYVTTLTVLIHELPHEIGDYAILIKSGCGVHRAMLLQLVTALGALLGAGLSLLAAGVGADSRESTTSFVLSPELITTCLLPFTAGGFIYIALASVLPDLLADHQTGERRPAAKVARRIGQAAAELTAVILGIALMAVIGLFE</sequence>
<dbReference type="GO" id="GO:0005634">
    <property type="term" value="C:nucleus"/>
    <property type="evidence" value="ECO:0007669"/>
    <property type="project" value="UniProtKB-SubCell"/>
</dbReference>